<organism evidence="2 3">
    <name type="scientific">Chitinophaga jiangningensis</name>
    <dbReference type="NCBI Taxonomy" id="1419482"/>
    <lineage>
        <taxon>Bacteria</taxon>
        <taxon>Pseudomonadati</taxon>
        <taxon>Bacteroidota</taxon>
        <taxon>Chitinophagia</taxon>
        <taxon>Chitinophagales</taxon>
        <taxon>Chitinophagaceae</taxon>
        <taxon>Chitinophaga</taxon>
    </lineage>
</organism>
<name>A0A1M7HEH1_9BACT</name>
<dbReference type="Proteomes" id="UP000184420">
    <property type="component" value="Unassembled WGS sequence"/>
</dbReference>
<protein>
    <submittedName>
        <fullName evidence="2">Uncharacterized protein</fullName>
    </submittedName>
</protein>
<evidence type="ECO:0000313" key="2">
    <source>
        <dbReference type="EMBL" id="SHM26931.1"/>
    </source>
</evidence>
<gene>
    <name evidence="2" type="ORF">SAMN05444266_107207</name>
</gene>
<keyword evidence="1" id="KW-0472">Membrane</keyword>
<feature type="transmembrane region" description="Helical" evidence="1">
    <location>
        <begin position="128"/>
        <end position="146"/>
    </location>
</feature>
<keyword evidence="3" id="KW-1185">Reference proteome</keyword>
<dbReference type="OrthoDB" id="1493969at2"/>
<keyword evidence="1" id="KW-0812">Transmembrane</keyword>
<accession>A0A1M7HEH1</accession>
<evidence type="ECO:0000256" key="1">
    <source>
        <dbReference type="SAM" id="Phobius"/>
    </source>
</evidence>
<proteinExistence type="predicted"/>
<dbReference type="AlphaFoldDB" id="A0A1M7HEH1"/>
<sequence>MKETFLSPIAYTTYAFITLMLLRFLLNIYNLRQTSSLLKKYNHYLAKNTWEFNQEVPAIIDLFKKAGIKDSGVTHQEFLGFGNFANYRVSTFDNITNTRSDIVAHTIGHFNQAIGVFRKRATDSLNPLYWIDFILCLPQHLLSFLGVLPESVVVKIILVIYWIIAMVLGLEKLDVINIVKSFK</sequence>
<keyword evidence="1" id="KW-1133">Transmembrane helix</keyword>
<dbReference type="EMBL" id="FRBL01000007">
    <property type="protein sequence ID" value="SHM26931.1"/>
    <property type="molecule type" value="Genomic_DNA"/>
</dbReference>
<reference evidence="2 3" key="1">
    <citation type="submission" date="2016-11" db="EMBL/GenBank/DDBJ databases">
        <authorList>
            <person name="Jaros S."/>
            <person name="Januszkiewicz K."/>
            <person name="Wedrychowicz H."/>
        </authorList>
    </citation>
    <scope>NUCLEOTIDE SEQUENCE [LARGE SCALE GENOMIC DNA]</scope>
    <source>
        <strain evidence="2 3">DSM 27406</strain>
    </source>
</reference>
<dbReference type="RefSeq" id="WP_073084201.1">
    <property type="nucleotide sequence ID" value="NZ_FRBL01000007.1"/>
</dbReference>
<feature type="transmembrane region" description="Helical" evidence="1">
    <location>
        <begin position="12"/>
        <end position="31"/>
    </location>
</feature>
<feature type="transmembrane region" description="Helical" evidence="1">
    <location>
        <begin position="152"/>
        <end position="170"/>
    </location>
</feature>
<dbReference type="STRING" id="1419482.SAMN05444266_107207"/>
<evidence type="ECO:0000313" key="3">
    <source>
        <dbReference type="Proteomes" id="UP000184420"/>
    </source>
</evidence>